<keyword evidence="2" id="KW-1185">Reference proteome</keyword>
<gene>
    <name evidence="1" type="ORF">TorRG33x02_116990</name>
</gene>
<comment type="caution">
    <text evidence="1">The sequence shown here is derived from an EMBL/GenBank/DDBJ whole genome shotgun (WGS) entry which is preliminary data.</text>
</comment>
<protein>
    <submittedName>
        <fullName evidence="1">Uncharacterized protein</fullName>
    </submittedName>
</protein>
<dbReference type="OrthoDB" id="10529672at2759"/>
<evidence type="ECO:0000313" key="1">
    <source>
        <dbReference type="EMBL" id="PON92605.1"/>
    </source>
</evidence>
<evidence type="ECO:0000313" key="2">
    <source>
        <dbReference type="Proteomes" id="UP000237000"/>
    </source>
</evidence>
<dbReference type="InParanoid" id="A0A2P5F489"/>
<reference evidence="2" key="1">
    <citation type="submission" date="2016-06" db="EMBL/GenBank/DDBJ databases">
        <title>Parallel loss of symbiosis genes in relatives of nitrogen-fixing non-legume Parasponia.</title>
        <authorList>
            <person name="Van Velzen R."/>
            <person name="Holmer R."/>
            <person name="Bu F."/>
            <person name="Rutten L."/>
            <person name="Van Zeijl A."/>
            <person name="Liu W."/>
            <person name="Santuari L."/>
            <person name="Cao Q."/>
            <person name="Sharma T."/>
            <person name="Shen D."/>
            <person name="Roswanjaya Y."/>
            <person name="Wardhani T."/>
            <person name="Kalhor M.S."/>
            <person name="Jansen J."/>
            <person name="Van den Hoogen J."/>
            <person name="Gungor B."/>
            <person name="Hartog M."/>
            <person name="Hontelez J."/>
            <person name="Verver J."/>
            <person name="Yang W.-C."/>
            <person name="Schijlen E."/>
            <person name="Repin R."/>
            <person name="Schilthuizen M."/>
            <person name="Schranz E."/>
            <person name="Heidstra R."/>
            <person name="Miyata K."/>
            <person name="Fedorova E."/>
            <person name="Kohlen W."/>
            <person name="Bisseling T."/>
            <person name="Smit S."/>
            <person name="Geurts R."/>
        </authorList>
    </citation>
    <scope>NUCLEOTIDE SEQUENCE [LARGE SCALE GENOMIC DNA]</scope>
    <source>
        <strain evidence="2">cv. RG33-2</strain>
    </source>
</reference>
<proteinExistence type="predicted"/>
<sequence length="91" mass="10355">MAILINLFNHMVLNILILIKVIKDFMVVSNKWVASMAVVEVNIGITLTNLDVNYVANLATLFFSASIDSISHFRDLLDFRVPLYTFNTHQL</sequence>
<accession>A0A2P5F489</accession>
<dbReference type="EMBL" id="JXTC01000064">
    <property type="protein sequence ID" value="PON92605.1"/>
    <property type="molecule type" value="Genomic_DNA"/>
</dbReference>
<organism evidence="1 2">
    <name type="scientific">Trema orientale</name>
    <name type="common">Charcoal tree</name>
    <name type="synonym">Celtis orientalis</name>
    <dbReference type="NCBI Taxonomy" id="63057"/>
    <lineage>
        <taxon>Eukaryota</taxon>
        <taxon>Viridiplantae</taxon>
        <taxon>Streptophyta</taxon>
        <taxon>Embryophyta</taxon>
        <taxon>Tracheophyta</taxon>
        <taxon>Spermatophyta</taxon>
        <taxon>Magnoliopsida</taxon>
        <taxon>eudicotyledons</taxon>
        <taxon>Gunneridae</taxon>
        <taxon>Pentapetalae</taxon>
        <taxon>rosids</taxon>
        <taxon>fabids</taxon>
        <taxon>Rosales</taxon>
        <taxon>Cannabaceae</taxon>
        <taxon>Trema</taxon>
    </lineage>
</organism>
<name>A0A2P5F489_TREOI</name>
<dbReference type="Proteomes" id="UP000237000">
    <property type="component" value="Unassembled WGS sequence"/>
</dbReference>
<dbReference type="AlphaFoldDB" id="A0A2P5F489"/>